<dbReference type="AlphaFoldDB" id="A0ABD1PTF1"/>
<keyword evidence="7" id="KW-0175">Coiled coil</keyword>
<keyword evidence="9" id="KW-1185">Reference proteome</keyword>
<gene>
    <name evidence="8" type="ORF">Adt_42479</name>
</gene>
<comment type="caution">
    <text evidence="8">The sequence shown here is derived from an EMBL/GenBank/DDBJ whole genome shotgun (WGS) entry which is preliminary data.</text>
</comment>
<dbReference type="PANTHER" id="PTHR11206">
    <property type="entry name" value="MULTIDRUG RESISTANCE PROTEIN"/>
    <property type="match status" value="1"/>
</dbReference>
<feature type="transmembrane region" description="Helical" evidence="6">
    <location>
        <begin position="104"/>
        <end position="121"/>
    </location>
</feature>
<name>A0ABD1PTF1_9LAMI</name>
<organism evidence="8 9">
    <name type="scientific">Abeliophyllum distichum</name>
    <dbReference type="NCBI Taxonomy" id="126358"/>
    <lineage>
        <taxon>Eukaryota</taxon>
        <taxon>Viridiplantae</taxon>
        <taxon>Streptophyta</taxon>
        <taxon>Embryophyta</taxon>
        <taxon>Tracheophyta</taxon>
        <taxon>Spermatophyta</taxon>
        <taxon>Magnoliopsida</taxon>
        <taxon>eudicotyledons</taxon>
        <taxon>Gunneridae</taxon>
        <taxon>Pentapetalae</taxon>
        <taxon>asterids</taxon>
        <taxon>lamiids</taxon>
        <taxon>Lamiales</taxon>
        <taxon>Oleaceae</taxon>
        <taxon>Forsythieae</taxon>
        <taxon>Abeliophyllum</taxon>
    </lineage>
</organism>
<accession>A0ABD1PTF1</accession>
<evidence type="ECO:0000256" key="7">
    <source>
        <dbReference type="SAM" id="Coils"/>
    </source>
</evidence>
<feature type="coiled-coil region" evidence="7">
    <location>
        <begin position="482"/>
        <end position="509"/>
    </location>
</feature>
<dbReference type="InterPro" id="IPR045069">
    <property type="entry name" value="MATE_euk"/>
</dbReference>
<protein>
    <recommendedName>
        <fullName evidence="6">Protein DETOXIFICATION</fullName>
    </recommendedName>
    <alternativeName>
        <fullName evidence="6">Multidrug and toxic compound extrusion protein</fullName>
    </alternativeName>
</protein>
<dbReference type="GO" id="GO:0016020">
    <property type="term" value="C:membrane"/>
    <property type="evidence" value="ECO:0007669"/>
    <property type="project" value="UniProtKB-SubCell"/>
</dbReference>
<feature type="transmembrane region" description="Helical" evidence="6">
    <location>
        <begin position="401"/>
        <end position="423"/>
    </location>
</feature>
<evidence type="ECO:0000313" key="9">
    <source>
        <dbReference type="Proteomes" id="UP001604336"/>
    </source>
</evidence>
<comment type="similarity">
    <text evidence="2 6">Belongs to the multi antimicrobial extrusion (MATE) (TC 2.A.66.1) family.</text>
</comment>
<feature type="transmembrane region" description="Helical" evidence="6">
    <location>
        <begin position="54"/>
        <end position="72"/>
    </location>
</feature>
<evidence type="ECO:0000256" key="3">
    <source>
        <dbReference type="ARBA" id="ARBA00022692"/>
    </source>
</evidence>
<feature type="transmembrane region" description="Helical" evidence="6">
    <location>
        <begin position="238"/>
        <end position="259"/>
    </location>
</feature>
<reference evidence="9" key="1">
    <citation type="submission" date="2024-07" db="EMBL/GenBank/DDBJ databases">
        <title>Two chromosome-level genome assemblies of Korean endemic species Abeliophyllum distichum and Forsythia ovata (Oleaceae).</title>
        <authorList>
            <person name="Jang H."/>
        </authorList>
    </citation>
    <scope>NUCLEOTIDE SEQUENCE [LARGE SCALE GENOMIC DNA]</scope>
</reference>
<feature type="transmembrane region" description="Helical" evidence="6">
    <location>
        <begin position="142"/>
        <end position="165"/>
    </location>
</feature>
<keyword evidence="5 6" id="KW-0472">Membrane</keyword>
<evidence type="ECO:0000256" key="1">
    <source>
        <dbReference type="ARBA" id="ARBA00004141"/>
    </source>
</evidence>
<dbReference type="NCBIfam" id="TIGR00797">
    <property type="entry name" value="matE"/>
    <property type="match status" value="1"/>
</dbReference>
<feature type="transmembrane region" description="Helical" evidence="6">
    <location>
        <begin position="313"/>
        <end position="335"/>
    </location>
</feature>
<sequence>MEPFRENKVNQPLLESKELPRQVVAAEHVSSELEDILSDTSLSWWRRLQKATCLELKTLYILAAPAVVVYLLNNITSMSTQIFCGHLGNLELAAASLGNNGIQLLAYGVMLGMGSAVETLCGQAYGAHKYDMLGIYMQRSTILLMATGIPLMIIYIFCKPILLLLGESKSVASAASLFIYGLIPQIFAYAANFPIQKFLQSQSIVNPSAYISAATLVLHILLTWLVVFVLGWGLLGAALVLSLSWWIIVVAQFVYILVSDKCKATWTGFSSMAFSGLWEFLKLSTASAVMLCLETWYFQILILIAGLLPNPEIVLDSLSVCVTILGWVFMISVGFNAAASVRVSNELGAGHPKSAAFCVVVVTLSSFIIAVIFAIVSLVLRHQLSYVFTGGKTVSDAVSDLTPLMAISIVLNGVQPVLSGVAVGCGWQAFVAYVNVGCYYVVGIPLGAVLGFKFNLGAKGIWSGMLGGTVMQTIILLWVTIRTDWTKEVEKARSRLQNWEGKKEEVRLTY</sequence>
<dbReference type="Proteomes" id="UP001604336">
    <property type="component" value="Unassembled WGS sequence"/>
</dbReference>
<evidence type="ECO:0000256" key="6">
    <source>
        <dbReference type="RuleBase" id="RU004914"/>
    </source>
</evidence>
<feature type="transmembrane region" description="Helical" evidence="6">
    <location>
        <begin position="210"/>
        <end position="232"/>
    </location>
</feature>
<evidence type="ECO:0000256" key="2">
    <source>
        <dbReference type="ARBA" id="ARBA00010199"/>
    </source>
</evidence>
<dbReference type="CDD" id="cd13132">
    <property type="entry name" value="MATE_eukaryotic"/>
    <property type="match status" value="1"/>
</dbReference>
<evidence type="ECO:0000256" key="5">
    <source>
        <dbReference type="ARBA" id="ARBA00023136"/>
    </source>
</evidence>
<feature type="transmembrane region" description="Helical" evidence="6">
    <location>
        <begin position="280"/>
        <end position="307"/>
    </location>
</feature>
<comment type="subcellular location">
    <subcellularLocation>
        <location evidence="1">Membrane</location>
        <topology evidence="1">Multi-pass membrane protein</topology>
    </subcellularLocation>
</comment>
<evidence type="ECO:0000256" key="4">
    <source>
        <dbReference type="ARBA" id="ARBA00022989"/>
    </source>
</evidence>
<keyword evidence="4 6" id="KW-1133">Transmembrane helix</keyword>
<dbReference type="Pfam" id="PF01554">
    <property type="entry name" value="MatE"/>
    <property type="match status" value="2"/>
</dbReference>
<feature type="transmembrane region" description="Helical" evidence="6">
    <location>
        <begin position="171"/>
        <end position="190"/>
    </location>
</feature>
<feature type="transmembrane region" description="Helical" evidence="6">
    <location>
        <begin position="430"/>
        <end position="454"/>
    </location>
</feature>
<evidence type="ECO:0000313" key="8">
    <source>
        <dbReference type="EMBL" id="KAL2466628.1"/>
    </source>
</evidence>
<proteinExistence type="inferred from homology"/>
<dbReference type="EMBL" id="JBFOLK010000013">
    <property type="protein sequence ID" value="KAL2466628.1"/>
    <property type="molecule type" value="Genomic_DNA"/>
</dbReference>
<feature type="transmembrane region" description="Helical" evidence="6">
    <location>
        <begin position="356"/>
        <end position="381"/>
    </location>
</feature>
<dbReference type="InterPro" id="IPR002528">
    <property type="entry name" value="MATE_fam"/>
</dbReference>
<keyword evidence="3 6" id="KW-0812">Transmembrane</keyword>
<feature type="transmembrane region" description="Helical" evidence="6">
    <location>
        <begin position="460"/>
        <end position="481"/>
    </location>
</feature>